<dbReference type="EMBL" id="LWSG01000034">
    <property type="protein sequence ID" value="OAS83920.1"/>
    <property type="molecule type" value="Genomic_DNA"/>
</dbReference>
<proteinExistence type="predicted"/>
<dbReference type="PANTHER" id="PTHR47916:SF1">
    <property type="entry name" value="3-HYDROXY-5-PHOSPHONOOXYPENTANE-2,4-DIONE THIOLASE"/>
    <property type="match status" value="1"/>
</dbReference>
<dbReference type="SUPFAM" id="SSF51569">
    <property type="entry name" value="Aldolase"/>
    <property type="match status" value="1"/>
</dbReference>
<dbReference type="SMART" id="SM01133">
    <property type="entry name" value="DeoC"/>
    <property type="match status" value="1"/>
</dbReference>
<evidence type="ECO:0000313" key="1">
    <source>
        <dbReference type="EMBL" id="OAS83920.1"/>
    </source>
</evidence>
<dbReference type="InterPro" id="IPR050456">
    <property type="entry name" value="DeoC/FbaB_aldolase"/>
</dbReference>
<evidence type="ECO:0008006" key="3">
    <source>
        <dbReference type="Google" id="ProtNLM"/>
    </source>
</evidence>
<dbReference type="InterPro" id="IPR041720">
    <property type="entry name" value="FbaB-like"/>
</dbReference>
<dbReference type="PIRSF" id="PIRSF038992">
    <property type="entry name" value="Aldolase_Ia"/>
    <property type="match status" value="1"/>
</dbReference>
<dbReference type="AlphaFoldDB" id="A0A179SSC3"/>
<dbReference type="OrthoDB" id="5915071at2"/>
<evidence type="ECO:0000313" key="2">
    <source>
        <dbReference type="Proteomes" id="UP000078534"/>
    </source>
</evidence>
<reference evidence="2" key="1">
    <citation type="submission" date="2016-04" db="EMBL/GenBank/DDBJ databases">
        <authorList>
            <person name="Lyu Z."/>
            <person name="Lyu W."/>
        </authorList>
    </citation>
    <scope>NUCLEOTIDE SEQUENCE [LARGE SCALE GENOMIC DNA]</scope>
    <source>
        <strain evidence="2">C44</strain>
    </source>
</reference>
<sequence>MNCKTLRIHRLFHPSSKRSLLLPIDHGTTMGPLTGLLNIPDLIRQAKDSGYQAVIAHKGIIHWAMSENQDLSGMDYILHLSASTSMGPDTAFKQQVTSVEHALRLGVTGISVHTNLGVLHEPEMLKELGELCDQAYHWGLPLLVMMNVTKAERTTNLLDHGKRIAHAVRVAGELGADMVKVECPDHLEVLPEIMSAFKIPVLIAGGIKSSSKLDWLQSLDDCLEAGAKGLCIGRNVFEDENPLAMGLALNALVHERQSGSEAYEIYRGHQVLPLFN</sequence>
<dbReference type="GO" id="GO:0004332">
    <property type="term" value="F:fructose-bisphosphate aldolase activity"/>
    <property type="evidence" value="ECO:0007669"/>
    <property type="project" value="InterPro"/>
</dbReference>
<gene>
    <name evidence="1" type="ORF">A6K24_07375</name>
</gene>
<dbReference type="PANTHER" id="PTHR47916">
    <property type="entry name" value="FRUCTOSE-BISPHOSPHATE ALDOLASE CLASS 1"/>
    <property type="match status" value="1"/>
</dbReference>
<dbReference type="InterPro" id="IPR013785">
    <property type="entry name" value="Aldolase_TIM"/>
</dbReference>
<dbReference type="Pfam" id="PF01791">
    <property type="entry name" value="DeoC"/>
    <property type="match status" value="1"/>
</dbReference>
<organism evidence="1 2">
    <name type="scientific">Metabacillus litoralis</name>
    <dbReference type="NCBI Taxonomy" id="152268"/>
    <lineage>
        <taxon>Bacteria</taxon>
        <taxon>Bacillati</taxon>
        <taxon>Bacillota</taxon>
        <taxon>Bacilli</taxon>
        <taxon>Bacillales</taxon>
        <taxon>Bacillaceae</taxon>
        <taxon>Metabacillus</taxon>
    </lineage>
</organism>
<keyword evidence="2" id="KW-1185">Reference proteome</keyword>
<dbReference type="RefSeq" id="WP_066336500.1">
    <property type="nucleotide sequence ID" value="NZ_LWSG01000034.1"/>
</dbReference>
<dbReference type="Proteomes" id="UP000078534">
    <property type="component" value="Unassembled WGS sequence"/>
</dbReference>
<dbReference type="Gene3D" id="3.20.20.70">
    <property type="entry name" value="Aldolase class I"/>
    <property type="match status" value="1"/>
</dbReference>
<dbReference type="STRING" id="152268.A6K24_07375"/>
<accession>A0A179SSC3</accession>
<comment type="caution">
    <text evidence="1">The sequence shown here is derived from an EMBL/GenBank/DDBJ whole genome shotgun (WGS) entry which is preliminary data.</text>
</comment>
<name>A0A179SSC3_9BACI</name>
<dbReference type="InterPro" id="IPR002915">
    <property type="entry name" value="DeoC/FbaB/LacD_aldolase"/>
</dbReference>
<protein>
    <recommendedName>
        <fullName evidence="3">Fructose-bisphosphate aldolase</fullName>
    </recommendedName>
</protein>